<evidence type="ECO:0000256" key="1">
    <source>
        <dbReference type="SAM" id="MobiDB-lite"/>
    </source>
</evidence>
<keyword evidence="3" id="KW-1185">Reference proteome</keyword>
<organism evidence="2 3">
    <name type="scientific">Streptomyces albospinus</name>
    <dbReference type="NCBI Taxonomy" id="285515"/>
    <lineage>
        <taxon>Bacteria</taxon>
        <taxon>Bacillati</taxon>
        <taxon>Actinomycetota</taxon>
        <taxon>Actinomycetes</taxon>
        <taxon>Kitasatosporales</taxon>
        <taxon>Streptomycetaceae</taxon>
        <taxon>Streptomyces</taxon>
    </lineage>
</organism>
<sequence length="60" mass="6506">MAGQCAPCATGTAEREPVPREGCDVCQALHRQRESARRAGHPRTVRSRNAEIAAHSHEEG</sequence>
<proteinExistence type="predicted"/>
<name>A0ABQ2VNQ8_9ACTN</name>
<protein>
    <submittedName>
        <fullName evidence="2">Uncharacterized protein</fullName>
    </submittedName>
</protein>
<dbReference type="Proteomes" id="UP000654471">
    <property type="component" value="Unassembled WGS sequence"/>
</dbReference>
<gene>
    <name evidence="2" type="ORF">GCM10010211_79490</name>
</gene>
<dbReference type="EMBL" id="BMRP01000066">
    <property type="protein sequence ID" value="GGV00255.1"/>
    <property type="molecule type" value="Genomic_DNA"/>
</dbReference>
<comment type="caution">
    <text evidence="2">The sequence shown here is derived from an EMBL/GenBank/DDBJ whole genome shotgun (WGS) entry which is preliminary data.</text>
</comment>
<reference evidence="3" key="1">
    <citation type="journal article" date="2019" name="Int. J. Syst. Evol. Microbiol.">
        <title>The Global Catalogue of Microorganisms (GCM) 10K type strain sequencing project: providing services to taxonomists for standard genome sequencing and annotation.</title>
        <authorList>
            <consortium name="The Broad Institute Genomics Platform"/>
            <consortium name="The Broad Institute Genome Sequencing Center for Infectious Disease"/>
            <person name="Wu L."/>
            <person name="Ma J."/>
        </authorList>
    </citation>
    <scope>NUCLEOTIDE SEQUENCE [LARGE SCALE GENOMIC DNA]</scope>
    <source>
        <strain evidence="3">JCM 3399</strain>
    </source>
</reference>
<evidence type="ECO:0000313" key="3">
    <source>
        <dbReference type="Proteomes" id="UP000654471"/>
    </source>
</evidence>
<accession>A0ABQ2VNQ8</accession>
<feature type="region of interest" description="Disordered" evidence="1">
    <location>
        <begin position="32"/>
        <end position="60"/>
    </location>
</feature>
<evidence type="ECO:0000313" key="2">
    <source>
        <dbReference type="EMBL" id="GGV00255.1"/>
    </source>
</evidence>
<dbReference type="RefSeq" id="WP_189308269.1">
    <property type="nucleotide sequence ID" value="NZ_BMRP01000066.1"/>
</dbReference>